<dbReference type="KEGG" id="mtim:DIR46_19455"/>
<evidence type="ECO:0000313" key="3">
    <source>
        <dbReference type="Proteomes" id="UP000245820"/>
    </source>
</evidence>
<reference evidence="2 3" key="1">
    <citation type="submission" date="2018-05" db="EMBL/GenBank/DDBJ databases">
        <title>Complete genome sequence of Massilia oculi sp. nov. CCUG 43427T (=DSM 26321T), the type strain of M. oculi, and comparison with genome sequences of other Massilia strains.</title>
        <authorList>
            <person name="Zhu B."/>
        </authorList>
    </citation>
    <scope>NUCLEOTIDE SEQUENCE [LARGE SCALE GENOMIC DNA]</scope>
    <source>
        <strain evidence="2 3">CCUG 43427</strain>
    </source>
</reference>
<dbReference type="RefSeq" id="WP_109346712.1">
    <property type="nucleotide sequence ID" value="NZ_CP029343.1"/>
</dbReference>
<sequence length="190" mass="20011">MQISSSLSSALSSSLSSAMPRVAGAKPSASQVPFAIARARADSAEDRRRLEENAARHADAIAGFAAKGMTLTQGSYTMLYKQEAAKSIDTDGDGIIGIDELASGLGGNESMERARQLHSLLDVDGDGRIGLDEFGDSVRDPFRDADFRRQLEQRGAMDPAAIGALHRRQAAQYDAAAVLGAMARAIDTAA</sequence>
<dbReference type="Pfam" id="PF13499">
    <property type="entry name" value="EF-hand_7"/>
    <property type="match status" value="1"/>
</dbReference>
<dbReference type="InterPro" id="IPR018247">
    <property type="entry name" value="EF_Hand_1_Ca_BS"/>
</dbReference>
<dbReference type="Gene3D" id="1.10.238.10">
    <property type="entry name" value="EF-hand"/>
    <property type="match status" value="1"/>
</dbReference>
<protein>
    <recommendedName>
        <fullName evidence="1">EF-hand domain-containing protein</fullName>
    </recommendedName>
</protein>
<dbReference type="AlphaFoldDB" id="A0A2S2DM23"/>
<dbReference type="PROSITE" id="PS50222">
    <property type="entry name" value="EF_HAND_2"/>
    <property type="match status" value="1"/>
</dbReference>
<feature type="domain" description="EF-hand" evidence="1">
    <location>
        <begin position="109"/>
        <end position="144"/>
    </location>
</feature>
<dbReference type="InterPro" id="IPR011992">
    <property type="entry name" value="EF-hand-dom_pair"/>
</dbReference>
<dbReference type="CDD" id="cd00051">
    <property type="entry name" value="EFh"/>
    <property type="match status" value="1"/>
</dbReference>
<dbReference type="Proteomes" id="UP000245820">
    <property type="component" value="Chromosome"/>
</dbReference>
<dbReference type="EMBL" id="CP029343">
    <property type="protein sequence ID" value="AWL06394.1"/>
    <property type="molecule type" value="Genomic_DNA"/>
</dbReference>
<dbReference type="InterPro" id="IPR002048">
    <property type="entry name" value="EF_hand_dom"/>
</dbReference>
<dbReference type="SUPFAM" id="SSF47473">
    <property type="entry name" value="EF-hand"/>
    <property type="match status" value="1"/>
</dbReference>
<proteinExistence type="predicted"/>
<evidence type="ECO:0000313" key="2">
    <source>
        <dbReference type="EMBL" id="AWL06394.1"/>
    </source>
</evidence>
<organism evidence="2 3">
    <name type="scientific">Massilia oculi</name>
    <dbReference type="NCBI Taxonomy" id="945844"/>
    <lineage>
        <taxon>Bacteria</taxon>
        <taxon>Pseudomonadati</taxon>
        <taxon>Pseudomonadota</taxon>
        <taxon>Betaproteobacteria</taxon>
        <taxon>Burkholderiales</taxon>
        <taxon>Oxalobacteraceae</taxon>
        <taxon>Telluria group</taxon>
        <taxon>Massilia</taxon>
    </lineage>
</organism>
<evidence type="ECO:0000259" key="1">
    <source>
        <dbReference type="PROSITE" id="PS50222"/>
    </source>
</evidence>
<name>A0A2S2DM23_9BURK</name>
<dbReference type="GO" id="GO:0005509">
    <property type="term" value="F:calcium ion binding"/>
    <property type="evidence" value="ECO:0007669"/>
    <property type="project" value="InterPro"/>
</dbReference>
<accession>A0A2S2DM23</accession>
<keyword evidence="3" id="KW-1185">Reference proteome</keyword>
<dbReference type="PROSITE" id="PS00018">
    <property type="entry name" value="EF_HAND_1"/>
    <property type="match status" value="1"/>
</dbReference>
<gene>
    <name evidence="2" type="ORF">DIR46_19455</name>
</gene>